<evidence type="ECO:0000313" key="2">
    <source>
        <dbReference type="EMBL" id="SFT07605.1"/>
    </source>
</evidence>
<feature type="compositionally biased region" description="Basic residues" evidence="1">
    <location>
        <begin position="9"/>
        <end position="25"/>
    </location>
</feature>
<organism evidence="2 3">
    <name type="scientific">Acinetobacter bohemicus</name>
    <dbReference type="NCBI Taxonomy" id="1435036"/>
    <lineage>
        <taxon>Bacteria</taxon>
        <taxon>Pseudomonadati</taxon>
        <taxon>Pseudomonadota</taxon>
        <taxon>Gammaproteobacteria</taxon>
        <taxon>Moraxellales</taxon>
        <taxon>Moraxellaceae</taxon>
        <taxon>Acinetobacter</taxon>
    </lineage>
</organism>
<evidence type="ECO:0000313" key="3">
    <source>
        <dbReference type="Proteomes" id="UP000182827"/>
    </source>
</evidence>
<gene>
    <name evidence="2" type="ORF">SAMN05444586_102021</name>
</gene>
<dbReference type="AlphaFoldDB" id="A0A1I6V1S8"/>
<reference evidence="3" key="1">
    <citation type="submission" date="2016-10" db="EMBL/GenBank/DDBJ databases">
        <authorList>
            <person name="Varghese N."/>
            <person name="Submissions S."/>
        </authorList>
    </citation>
    <scope>NUCLEOTIDE SEQUENCE [LARGE SCALE GENOMIC DNA]</scope>
    <source>
        <strain evidence="3">ANC 5076</strain>
    </source>
</reference>
<dbReference type="EMBL" id="FOZU01000020">
    <property type="protein sequence ID" value="SFT07605.1"/>
    <property type="molecule type" value="Genomic_DNA"/>
</dbReference>
<sequence>MDADNYFLKTKKRPPKTKPRTKPLPKAKEKYLEAEENFEHSLNVLEIKYEKQFQFKSTKHWRFDFHLIEHRILVEISGGPWSGGRGGKLKNKAWSLDRYDDADAMGFTVVRLESASRYKIAESGPLQIEVNYAGKWLKNLKRHLFNGTDQTISPNGSN</sequence>
<dbReference type="Proteomes" id="UP000182827">
    <property type="component" value="Unassembled WGS sequence"/>
</dbReference>
<accession>A0A1I6V1S8</accession>
<evidence type="ECO:0000256" key="1">
    <source>
        <dbReference type="SAM" id="MobiDB-lite"/>
    </source>
</evidence>
<keyword evidence="3" id="KW-1185">Reference proteome</keyword>
<dbReference type="RefSeq" id="WP_074947038.1">
    <property type="nucleotide sequence ID" value="NZ_FOZU01000020.1"/>
</dbReference>
<proteinExistence type="predicted"/>
<dbReference type="Gene3D" id="3.40.960.10">
    <property type="entry name" value="VSR Endonuclease"/>
    <property type="match status" value="1"/>
</dbReference>
<feature type="region of interest" description="Disordered" evidence="1">
    <location>
        <begin position="1"/>
        <end position="26"/>
    </location>
</feature>
<evidence type="ECO:0008006" key="4">
    <source>
        <dbReference type="Google" id="ProtNLM"/>
    </source>
</evidence>
<protein>
    <recommendedName>
        <fullName evidence="4">DUF559 domain-containing protein</fullName>
    </recommendedName>
</protein>
<name>A0A1I6V1S8_9GAMM</name>